<sequence>MYSSCTPILPRIVLAHLKRTQEDLGFLYSLYPLTSLVANPAVGWLADAMFPYSNGKGGTRLEPRRRIIVFGVGLMLLTAMMFSFAENYCTLCVAKMLHAVVDAIVWILGLSIWERYCRVMEKEATAEKGPKAVHQGVNTPSAAFGESLILASNWIGQVVSLPLAGYLFNSGLWVFAPVVVLSVVLLLGWCEVDFGIQEDTSSSQNGFEIDATHPLLAPTPITTVDSLLSHPTVPPHSSQRSSINVFSRPMILASVPVFLSIFVSSGLEPTLPSHLHFRFNASPSDVGGFYMVWSVAYICGLLLAGRFMQSIERSTERSDDPSQREQRSNKGLLLILYGLVASALIAPLVAVPGSSGKSPELPIPNPVSQPLHVKLLELCSLALLGLALGFTLAPTLPELNRVAKATLLPPRHCGKSGCEYESANEPLVPDGENAPEENGTIDDDIGATLYGWWLLVYSVGMMVSEPLSAHVFASYGFLSQMCLNSVLLLFVGVPGIAILIRMERGKEGKETDFI</sequence>
<dbReference type="Gene3D" id="1.20.1250.20">
    <property type="entry name" value="MFS general substrate transporter like domains"/>
    <property type="match status" value="2"/>
</dbReference>
<dbReference type="InterPro" id="IPR050930">
    <property type="entry name" value="MFS_Vesicular_Transporter"/>
</dbReference>
<dbReference type="GO" id="GO:0022857">
    <property type="term" value="F:transmembrane transporter activity"/>
    <property type="evidence" value="ECO:0007669"/>
    <property type="project" value="InterPro"/>
</dbReference>
<dbReference type="SUPFAM" id="SSF103473">
    <property type="entry name" value="MFS general substrate transporter"/>
    <property type="match status" value="1"/>
</dbReference>
<dbReference type="PANTHER" id="PTHR23506">
    <property type="entry name" value="GH10249P"/>
    <property type="match status" value="1"/>
</dbReference>
<feature type="transmembrane region" description="Helical" evidence="6">
    <location>
        <begin position="174"/>
        <end position="192"/>
    </location>
</feature>
<evidence type="ECO:0000256" key="1">
    <source>
        <dbReference type="ARBA" id="ARBA00004141"/>
    </source>
</evidence>
<dbReference type="AlphaFoldDB" id="A0A139A7R6"/>
<organism evidence="7 8">
    <name type="scientific">Gonapodya prolifera (strain JEL478)</name>
    <name type="common">Monoblepharis prolifera</name>
    <dbReference type="NCBI Taxonomy" id="1344416"/>
    <lineage>
        <taxon>Eukaryota</taxon>
        <taxon>Fungi</taxon>
        <taxon>Fungi incertae sedis</taxon>
        <taxon>Chytridiomycota</taxon>
        <taxon>Chytridiomycota incertae sedis</taxon>
        <taxon>Monoblepharidomycetes</taxon>
        <taxon>Monoblepharidales</taxon>
        <taxon>Gonapodyaceae</taxon>
        <taxon>Gonapodya</taxon>
    </lineage>
</organism>
<feature type="transmembrane region" description="Helical" evidence="6">
    <location>
        <begin position="67"/>
        <end position="84"/>
    </location>
</feature>
<feature type="transmembrane region" description="Helical" evidence="6">
    <location>
        <begin position="287"/>
        <end position="308"/>
    </location>
</feature>
<protein>
    <submittedName>
        <fullName evidence="7">MFS general substrate transporter</fullName>
    </submittedName>
</protein>
<keyword evidence="2" id="KW-0813">Transport</keyword>
<evidence type="ECO:0000313" key="8">
    <source>
        <dbReference type="Proteomes" id="UP000070544"/>
    </source>
</evidence>
<keyword evidence="3 6" id="KW-0812">Transmembrane</keyword>
<feature type="transmembrane region" description="Helical" evidence="6">
    <location>
        <begin position="332"/>
        <end position="351"/>
    </location>
</feature>
<dbReference type="STRING" id="1344416.A0A139A7R6"/>
<comment type="subcellular location">
    <subcellularLocation>
        <location evidence="1">Membrane</location>
        <topology evidence="1">Multi-pass membrane protein</topology>
    </subcellularLocation>
</comment>
<dbReference type="InterPro" id="IPR036259">
    <property type="entry name" value="MFS_trans_sf"/>
</dbReference>
<accession>A0A139A7R6</accession>
<evidence type="ECO:0000256" key="4">
    <source>
        <dbReference type="ARBA" id="ARBA00022989"/>
    </source>
</evidence>
<evidence type="ECO:0000256" key="3">
    <source>
        <dbReference type="ARBA" id="ARBA00022692"/>
    </source>
</evidence>
<dbReference type="OrthoDB" id="10516080at2759"/>
<evidence type="ECO:0000313" key="7">
    <source>
        <dbReference type="EMBL" id="KXS12846.1"/>
    </source>
</evidence>
<evidence type="ECO:0000256" key="5">
    <source>
        <dbReference type="ARBA" id="ARBA00023136"/>
    </source>
</evidence>
<name>A0A139A7R6_GONPJ</name>
<proteinExistence type="predicted"/>
<feature type="transmembrane region" description="Helical" evidence="6">
    <location>
        <begin position="475"/>
        <end position="500"/>
    </location>
</feature>
<feature type="transmembrane region" description="Helical" evidence="6">
    <location>
        <begin position="26"/>
        <end position="46"/>
    </location>
</feature>
<keyword evidence="4 6" id="KW-1133">Transmembrane helix</keyword>
<evidence type="ECO:0000256" key="6">
    <source>
        <dbReference type="SAM" id="Phobius"/>
    </source>
</evidence>
<dbReference type="GO" id="GO:0016020">
    <property type="term" value="C:membrane"/>
    <property type="evidence" value="ECO:0007669"/>
    <property type="project" value="UniProtKB-SubCell"/>
</dbReference>
<dbReference type="InterPro" id="IPR011701">
    <property type="entry name" value="MFS"/>
</dbReference>
<dbReference type="EMBL" id="KQ965784">
    <property type="protein sequence ID" value="KXS12846.1"/>
    <property type="molecule type" value="Genomic_DNA"/>
</dbReference>
<feature type="transmembrane region" description="Helical" evidence="6">
    <location>
        <begin position="371"/>
        <end position="393"/>
    </location>
</feature>
<gene>
    <name evidence="7" type="ORF">M427DRAFT_136985</name>
</gene>
<reference evidence="7 8" key="1">
    <citation type="journal article" date="2015" name="Genome Biol. Evol.">
        <title>Phylogenomic analyses indicate that early fungi evolved digesting cell walls of algal ancestors of land plants.</title>
        <authorList>
            <person name="Chang Y."/>
            <person name="Wang S."/>
            <person name="Sekimoto S."/>
            <person name="Aerts A.L."/>
            <person name="Choi C."/>
            <person name="Clum A."/>
            <person name="LaButti K.M."/>
            <person name="Lindquist E.A."/>
            <person name="Yee Ngan C."/>
            <person name="Ohm R.A."/>
            <person name="Salamov A.A."/>
            <person name="Grigoriev I.V."/>
            <person name="Spatafora J.W."/>
            <person name="Berbee M.L."/>
        </authorList>
    </citation>
    <scope>NUCLEOTIDE SEQUENCE [LARGE SCALE GENOMIC DNA]</scope>
    <source>
        <strain evidence="7 8">JEL478</strain>
    </source>
</reference>
<dbReference type="Pfam" id="PF07690">
    <property type="entry name" value="MFS_1"/>
    <property type="match status" value="1"/>
</dbReference>
<evidence type="ECO:0000256" key="2">
    <source>
        <dbReference type="ARBA" id="ARBA00022448"/>
    </source>
</evidence>
<keyword evidence="8" id="KW-1185">Reference proteome</keyword>
<feature type="transmembrane region" description="Helical" evidence="6">
    <location>
        <begin position="96"/>
        <end position="113"/>
    </location>
</feature>
<keyword evidence="5 6" id="KW-0472">Membrane</keyword>
<dbReference type="Proteomes" id="UP000070544">
    <property type="component" value="Unassembled WGS sequence"/>
</dbReference>
<dbReference type="PANTHER" id="PTHR23506:SF23">
    <property type="entry name" value="GH10249P"/>
    <property type="match status" value="1"/>
</dbReference>
<feature type="transmembrane region" description="Helical" evidence="6">
    <location>
        <begin position="250"/>
        <end position="267"/>
    </location>
</feature>
<feature type="transmembrane region" description="Helical" evidence="6">
    <location>
        <begin position="445"/>
        <end position="463"/>
    </location>
</feature>